<evidence type="ECO:0000256" key="2">
    <source>
        <dbReference type="ARBA" id="ARBA00009813"/>
    </source>
</evidence>
<organism evidence="11 12">
    <name type="scientific">Pseudomonas syringae pv. ribicola</name>
    <dbReference type="NCBI Taxonomy" id="55398"/>
    <lineage>
        <taxon>Bacteria</taxon>
        <taxon>Pseudomonadati</taxon>
        <taxon>Pseudomonadota</taxon>
        <taxon>Gammaproteobacteria</taxon>
        <taxon>Pseudomonadales</taxon>
        <taxon>Pseudomonadaceae</taxon>
        <taxon>Pseudomonas</taxon>
    </lineage>
</organism>
<evidence type="ECO:0000256" key="7">
    <source>
        <dbReference type="RuleBase" id="RU364038"/>
    </source>
</evidence>
<dbReference type="Gene3D" id="3.40.30.10">
    <property type="entry name" value="Glutaredoxin"/>
    <property type="match status" value="1"/>
</dbReference>
<dbReference type="AlphaFoldDB" id="A0A3M2VTJ0"/>
<dbReference type="Proteomes" id="UP000280292">
    <property type="component" value="Unassembled WGS sequence"/>
</dbReference>
<dbReference type="InterPro" id="IPR009094">
    <property type="entry name" value="DiS-bond_isomerase_DsbC/G_N_sf"/>
</dbReference>
<dbReference type="PROSITE" id="PS00194">
    <property type="entry name" value="THIOREDOXIN_1"/>
    <property type="match status" value="1"/>
</dbReference>
<accession>A0A3M2VTJ0</accession>
<evidence type="ECO:0000313" key="12">
    <source>
        <dbReference type="Proteomes" id="UP000280292"/>
    </source>
</evidence>
<dbReference type="InterPro" id="IPR012336">
    <property type="entry name" value="Thioredoxin-like_fold"/>
</dbReference>
<dbReference type="InterPro" id="IPR033954">
    <property type="entry name" value="DiS-bond_Isoase_DsbC/G"/>
</dbReference>
<protein>
    <recommendedName>
        <fullName evidence="7">Thiol:disulfide interchange protein</fullName>
    </recommendedName>
</protein>
<dbReference type="SUPFAM" id="SSF52833">
    <property type="entry name" value="Thioredoxin-like"/>
    <property type="match status" value="1"/>
</dbReference>
<keyword evidence="8" id="KW-0472">Membrane</keyword>
<evidence type="ECO:0000256" key="6">
    <source>
        <dbReference type="ARBA" id="ARBA00023284"/>
    </source>
</evidence>
<comment type="subcellular location">
    <subcellularLocation>
        <location evidence="1 7">Periplasm</location>
    </subcellularLocation>
</comment>
<feature type="transmembrane region" description="Helical" evidence="8">
    <location>
        <begin position="51"/>
        <end position="69"/>
    </location>
</feature>
<evidence type="ECO:0000256" key="8">
    <source>
        <dbReference type="SAM" id="Phobius"/>
    </source>
</evidence>
<evidence type="ECO:0000259" key="10">
    <source>
        <dbReference type="Pfam" id="PF13098"/>
    </source>
</evidence>
<dbReference type="CDD" id="cd03020">
    <property type="entry name" value="DsbA_DsbC_DsbG"/>
    <property type="match status" value="1"/>
</dbReference>
<dbReference type="PANTHER" id="PTHR35272:SF3">
    <property type="entry name" value="THIOL:DISULFIDE INTERCHANGE PROTEIN DSBC"/>
    <property type="match status" value="1"/>
</dbReference>
<dbReference type="InterPro" id="IPR036249">
    <property type="entry name" value="Thioredoxin-like_sf"/>
</dbReference>
<comment type="caution">
    <text evidence="11">The sequence shown here is derived from an EMBL/GenBank/DDBJ whole genome shotgun (WGS) entry which is preliminary data.</text>
</comment>
<dbReference type="GO" id="GO:0042597">
    <property type="term" value="C:periplasmic space"/>
    <property type="evidence" value="ECO:0007669"/>
    <property type="project" value="UniProtKB-SubCell"/>
</dbReference>
<comment type="function">
    <text evidence="7">Required for disulfide bond formation in some periplasmic proteins. Acts by transferring its disulfide bond to other proteins and is reduced in the process.</text>
</comment>
<dbReference type="InterPro" id="IPR017937">
    <property type="entry name" value="Thioredoxin_CS"/>
</dbReference>
<keyword evidence="8" id="KW-0812">Transmembrane</keyword>
<reference evidence="11 12" key="1">
    <citation type="submission" date="2018-08" db="EMBL/GenBank/DDBJ databases">
        <title>Recombination of ecologically and evolutionarily significant loci maintains genetic cohesion in the Pseudomonas syringae species complex.</title>
        <authorList>
            <person name="Dillon M."/>
            <person name="Thakur S."/>
            <person name="Almeida R.N.D."/>
            <person name="Weir B.S."/>
            <person name="Guttman D.S."/>
        </authorList>
    </citation>
    <scope>NUCLEOTIDE SEQUENCE [LARGE SCALE GENOMIC DNA]</scope>
    <source>
        <strain evidence="11 12">ICMP 3883</strain>
    </source>
</reference>
<dbReference type="NCBIfam" id="NF008129">
    <property type="entry name" value="PRK10877.1"/>
    <property type="match status" value="1"/>
</dbReference>
<keyword evidence="11" id="KW-0413">Isomerase</keyword>
<dbReference type="PANTHER" id="PTHR35272">
    <property type="entry name" value="THIOL:DISULFIDE INTERCHANGE PROTEIN DSBC-RELATED"/>
    <property type="match status" value="1"/>
</dbReference>
<keyword evidence="3 7" id="KW-0732">Signal</keyword>
<dbReference type="Pfam" id="PF13098">
    <property type="entry name" value="Thioredoxin_2"/>
    <property type="match status" value="1"/>
</dbReference>
<dbReference type="SUPFAM" id="SSF54423">
    <property type="entry name" value="DsbC/DsbG N-terminal domain-like"/>
    <property type="match status" value="1"/>
</dbReference>
<dbReference type="Gene3D" id="3.10.450.70">
    <property type="entry name" value="Disulphide bond isomerase, DsbC/G, N-terminal"/>
    <property type="match status" value="1"/>
</dbReference>
<keyword evidence="6 7" id="KW-0676">Redox-active center</keyword>
<dbReference type="InterPro" id="IPR051470">
    <property type="entry name" value="Thiol:disulfide_interchange"/>
</dbReference>
<dbReference type="Pfam" id="PF10411">
    <property type="entry name" value="DsbC_N"/>
    <property type="match status" value="1"/>
</dbReference>
<evidence type="ECO:0000256" key="4">
    <source>
        <dbReference type="ARBA" id="ARBA00022764"/>
    </source>
</evidence>
<keyword evidence="8" id="KW-1133">Transmembrane helix</keyword>
<dbReference type="GO" id="GO:0016853">
    <property type="term" value="F:isomerase activity"/>
    <property type="evidence" value="ECO:0007669"/>
    <property type="project" value="UniProtKB-KW"/>
</dbReference>
<gene>
    <name evidence="11" type="ORF">ALQ95_05409</name>
</gene>
<evidence type="ECO:0000256" key="3">
    <source>
        <dbReference type="ARBA" id="ARBA00022729"/>
    </source>
</evidence>
<keyword evidence="5" id="KW-1015">Disulfide bond</keyword>
<name>A0A3M2VTJ0_PSESI</name>
<comment type="similarity">
    <text evidence="2 7">Belongs to the thioredoxin family. DsbC subfamily.</text>
</comment>
<evidence type="ECO:0000256" key="1">
    <source>
        <dbReference type="ARBA" id="ARBA00004418"/>
    </source>
</evidence>
<evidence type="ECO:0000259" key="9">
    <source>
        <dbReference type="Pfam" id="PF10411"/>
    </source>
</evidence>
<feature type="transmembrane region" description="Helical" evidence="8">
    <location>
        <begin position="28"/>
        <end position="45"/>
    </location>
</feature>
<sequence>MLRRVLRQSRSAPRALCDRLCRFRIPRLAPLFSTVASLSAVIGVFMRLHQIFAAAAVMLASTFSMFAVADAAPDQAIRKTLDSLQLELPVESISPSPLNGLYEVKLKGGRVLYASADGQFVVQGYLFQVQNGKPVNLTEKTERLAISKTINAIPLSDMVVYPAVGETKSHITVFTDTTCPYCHKLHEEVAQLNKMGVEVRYMAFPRQGLGSPGDEQLQAVWCSKDRKSAMDRMVDGKDIKAAKCDNPVSKQYEIGQSIGVNGTPAIVLADGQVIPGYQPAAQVAKLAMGAK</sequence>
<proteinExistence type="inferred from homology"/>
<evidence type="ECO:0000256" key="5">
    <source>
        <dbReference type="ARBA" id="ARBA00023157"/>
    </source>
</evidence>
<dbReference type="InterPro" id="IPR018950">
    <property type="entry name" value="DiS-bond_isomerase_DsbC/G_N"/>
</dbReference>
<dbReference type="EMBL" id="RBNR01000209">
    <property type="protein sequence ID" value="RML42576.1"/>
    <property type="molecule type" value="Genomic_DNA"/>
</dbReference>
<feature type="domain" description="Disulphide bond isomerase DsbC/G N-terminal" evidence="9">
    <location>
        <begin position="69"/>
        <end position="139"/>
    </location>
</feature>
<feature type="domain" description="Thioredoxin-like fold" evidence="10">
    <location>
        <begin position="165"/>
        <end position="286"/>
    </location>
</feature>
<evidence type="ECO:0000313" key="11">
    <source>
        <dbReference type="EMBL" id="RML42576.1"/>
    </source>
</evidence>
<keyword evidence="4 7" id="KW-0574">Periplasm</keyword>